<dbReference type="EMBL" id="WVTB01000084">
    <property type="protein sequence ID" value="KAF3799420.1"/>
    <property type="molecule type" value="Genomic_DNA"/>
</dbReference>
<evidence type="ECO:0000256" key="6">
    <source>
        <dbReference type="ARBA" id="ARBA00023136"/>
    </source>
</evidence>
<comment type="similarity">
    <text evidence="2">Belongs to the oxidase-dependent Fe transporter (OFeT) (TC 9.A.10.1) family.</text>
</comment>
<evidence type="ECO:0000256" key="3">
    <source>
        <dbReference type="ARBA" id="ARBA00022496"/>
    </source>
</evidence>
<dbReference type="PANTHER" id="PTHR31632:SF2">
    <property type="entry name" value="PLASMA MEMBRANE IRON PERMEASE"/>
    <property type="match status" value="1"/>
</dbReference>
<dbReference type="PANTHER" id="PTHR31632">
    <property type="entry name" value="IRON TRANSPORTER FTH1"/>
    <property type="match status" value="1"/>
</dbReference>
<keyword evidence="3" id="KW-0408">Iron</keyword>
<dbReference type="GO" id="GO:0033573">
    <property type="term" value="C:high-affinity iron permease complex"/>
    <property type="evidence" value="ECO:0007669"/>
    <property type="project" value="InterPro"/>
</dbReference>
<evidence type="ECO:0000256" key="8">
    <source>
        <dbReference type="SAM" id="Phobius"/>
    </source>
</evidence>
<feature type="transmembrane region" description="Helical" evidence="8">
    <location>
        <begin position="346"/>
        <end position="366"/>
    </location>
</feature>
<keyword evidence="4 8" id="KW-0812">Transmembrane</keyword>
<evidence type="ECO:0000313" key="9">
    <source>
        <dbReference type="EMBL" id="KAF3799420.1"/>
    </source>
</evidence>
<keyword evidence="10" id="KW-1185">Reference proteome</keyword>
<feature type="transmembrane region" description="Helical" evidence="8">
    <location>
        <begin position="138"/>
        <end position="160"/>
    </location>
</feature>
<dbReference type="GO" id="GO:0015093">
    <property type="term" value="F:ferrous iron transmembrane transporter activity"/>
    <property type="evidence" value="ECO:0007669"/>
    <property type="project" value="TreeGrafter"/>
</dbReference>
<feature type="transmembrane region" description="Helical" evidence="8">
    <location>
        <begin position="260"/>
        <end position="280"/>
    </location>
</feature>
<keyword evidence="5 8" id="KW-1133">Transmembrane helix</keyword>
<keyword evidence="3" id="KW-0406">Ion transport</keyword>
<reference evidence="9" key="2">
    <citation type="submission" date="2020-03" db="EMBL/GenBank/DDBJ databases">
        <authorList>
            <person name="Fu F.-F."/>
            <person name="Chen J."/>
        </authorList>
    </citation>
    <scope>NUCLEOTIDE SEQUENCE</scope>
    <source>
        <strain evidence="9">Lc1</strain>
    </source>
</reference>
<proteinExistence type="inferred from homology"/>
<comment type="subcellular location">
    <subcellularLocation>
        <location evidence="1">Membrane</location>
        <topology evidence="1">Multi-pass membrane protein</topology>
    </subcellularLocation>
</comment>
<evidence type="ECO:0000256" key="5">
    <source>
        <dbReference type="ARBA" id="ARBA00022989"/>
    </source>
</evidence>
<evidence type="ECO:0000256" key="7">
    <source>
        <dbReference type="SAM" id="MobiDB-lite"/>
    </source>
</evidence>
<organism evidence="9 10">
    <name type="scientific">Colletotrichum gloeosporioides</name>
    <name type="common">Anthracnose fungus</name>
    <name type="synonym">Glomerella cingulata</name>
    <dbReference type="NCBI Taxonomy" id="474922"/>
    <lineage>
        <taxon>Eukaryota</taxon>
        <taxon>Fungi</taxon>
        <taxon>Dikarya</taxon>
        <taxon>Ascomycota</taxon>
        <taxon>Pezizomycotina</taxon>
        <taxon>Sordariomycetes</taxon>
        <taxon>Hypocreomycetidae</taxon>
        <taxon>Glomerellales</taxon>
        <taxon>Glomerellaceae</taxon>
        <taxon>Colletotrichum</taxon>
        <taxon>Colletotrichum gloeosporioides species complex</taxon>
    </lineage>
</organism>
<keyword evidence="3" id="KW-0813">Transport</keyword>
<reference evidence="9" key="1">
    <citation type="journal article" date="2020" name="Phytopathology">
        <title>Genome sequence and comparative analysis of Colletotrichum gloeosporioides isolated from Liriodendron leaves.</title>
        <authorList>
            <person name="Fu F.F."/>
            <person name="Hao Z."/>
            <person name="Wang P."/>
            <person name="Lu Y."/>
            <person name="Xue L.J."/>
            <person name="Wei G."/>
            <person name="Tian Y."/>
            <person name="Baishi H."/>
            <person name="Xu H."/>
            <person name="Shi J."/>
            <person name="Cheng T."/>
            <person name="Wang G."/>
            <person name="Yi Y."/>
            <person name="Chen J."/>
        </authorList>
    </citation>
    <scope>NUCLEOTIDE SEQUENCE</scope>
    <source>
        <strain evidence="9">Lc1</strain>
    </source>
</reference>
<dbReference type="InterPro" id="IPR004923">
    <property type="entry name" value="FTR1/Fip1/EfeU"/>
</dbReference>
<dbReference type="AlphaFoldDB" id="A0A8H4C8S8"/>
<feature type="transmembrane region" description="Helical" evidence="8">
    <location>
        <begin position="229"/>
        <end position="248"/>
    </location>
</feature>
<feature type="transmembrane region" description="Helical" evidence="8">
    <location>
        <begin position="60"/>
        <end position="82"/>
    </location>
</feature>
<feature type="transmembrane region" description="Helical" evidence="8">
    <location>
        <begin position="197"/>
        <end position="223"/>
    </location>
</feature>
<dbReference type="Pfam" id="PF03239">
    <property type="entry name" value="FTR1"/>
    <property type="match status" value="1"/>
</dbReference>
<keyword evidence="3" id="KW-0410">Iron transport</keyword>
<feature type="region of interest" description="Disordered" evidence="7">
    <location>
        <begin position="382"/>
        <end position="418"/>
    </location>
</feature>
<dbReference type="GeneID" id="69009285"/>
<feature type="compositionally biased region" description="Basic and acidic residues" evidence="7">
    <location>
        <begin position="393"/>
        <end position="407"/>
    </location>
</feature>
<gene>
    <name evidence="9" type="ORF">GCG54_00002121</name>
</gene>
<name>A0A8H4C8S8_COLGL</name>
<dbReference type="Proteomes" id="UP000613401">
    <property type="component" value="Unassembled WGS sequence"/>
</dbReference>
<evidence type="ECO:0000256" key="4">
    <source>
        <dbReference type="ARBA" id="ARBA00022692"/>
    </source>
</evidence>
<protein>
    <submittedName>
        <fullName evidence="9">Plasma membrane iron permease</fullName>
    </submittedName>
</protein>
<feature type="transmembrane region" description="Helical" evidence="8">
    <location>
        <begin position="103"/>
        <end position="126"/>
    </location>
</feature>
<evidence type="ECO:0000313" key="10">
    <source>
        <dbReference type="Proteomes" id="UP000613401"/>
    </source>
</evidence>
<evidence type="ECO:0000256" key="1">
    <source>
        <dbReference type="ARBA" id="ARBA00004141"/>
    </source>
</evidence>
<keyword evidence="6 8" id="KW-0472">Membrane</keyword>
<accession>A0A8H4C8S8</accession>
<comment type="caution">
    <text evidence="9">The sequence shown here is derived from an EMBL/GenBank/DDBJ whole genome shotgun (WGS) entry which is preliminary data.</text>
</comment>
<sequence>MCNAEYFAIDFYQINQVFAVKDWLLPYRTSFPFSWPPLNVDSSLLSIHAKMTVDVFSVPVFLVVFRESLETVIIVSVLLAFLKQTLDGPHRDVAVYKSLRRQVWLGTGIGFLICLVAAGALIGVFYKLGRNSWEAHENYYEGAFSIFAAVIITIMGAALLRIGKMQEKWRVKLAKAMEAPVKTGAKKGWFKHFIEKYAMFVLPFITVLREGIEAIVFVAGVSFSAPATAVPLPVVIGLIVGALVGYLLYKGGSTAKLQVFLVISTCLLYLVAAGLFTRAVSNFEQQAWNNVVGGDAAELGNGPGSYDIDKSVWHVNCCSPELNGGGGWGIFNAILGWTNSATYGSVIAYNAYWIFVMAGFFVMRFHELKGHWPFMKPKAANDGVVGSGSEAQSDDRVSDKASDKEKGPPTTKTVTASS</sequence>
<evidence type="ECO:0000256" key="2">
    <source>
        <dbReference type="ARBA" id="ARBA00008333"/>
    </source>
</evidence>
<dbReference type="RefSeq" id="XP_045258580.1">
    <property type="nucleotide sequence ID" value="XM_045402218.1"/>
</dbReference>